<evidence type="ECO:0000256" key="1">
    <source>
        <dbReference type="SAM" id="Phobius"/>
    </source>
</evidence>
<keyword evidence="1" id="KW-0812">Transmembrane</keyword>
<dbReference type="AlphaFoldDB" id="A0A1M5TUT8"/>
<dbReference type="EMBL" id="LT670818">
    <property type="protein sequence ID" value="SHH54173.1"/>
    <property type="molecule type" value="Genomic_DNA"/>
</dbReference>
<gene>
    <name evidence="2" type="ORF">SAMN05444169_7979</name>
</gene>
<organism evidence="2 3">
    <name type="scientific">Bradyrhizobium erythrophlei</name>
    <dbReference type="NCBI Taxonomy" id="1437360"/>
    <lineage>
        <taxon>Bacteria</taxon>
        <taxon>Pseudomonadati</taxon>
        <taxon>Pseudomonadota</taxon>
        <taxon>Alphaproteobacteria</taxon>
        <taxon>Hyphomicrobiales</taxon>
        <taxon>Nitrobacteraceae</taxon>
        <taxon>Bradyrhizobium</taxon>
    </lineage>
</organism>
<evidence type="ECO:0000313" key="3">
    <source>
        <dbReference type="Proteomes" id="UP000190675"/>
    </source>
</evidence>
<sequence>MRWKISPWKLSNGDHHDPRHLDLIAALALVIVIVAVCRFVSGGHEPPSKAAFIVPSQSVRW</sequence>
<dbReference type="RefSeq" id="WP_079571235.1">
    <property type="nucleotide sequence ID" value="NZ_LT670818.1"/>
</dbReference>
<evidence type="ECO:0000313" key="2">
    <source>
        <dbReference type="EMBL" id="SHH54173.1"/>
    </source>
</evidence>
<feature type="transmembrane region" description="Helical" evidence="1">
    <location>
        <begin position="21"/>
        <end position="41"/>
    </location>
</feature>
<keyword evidence="1" id="KW-0472">Membrane</keyword>
<protein>
    <submittedName>
        <fullName evidence="2">Uncharacterized protein</fullName>
    </submittedName>
</protein>
<name>A0A1M5TUT8_9BRAD</name>
<accession>A0A1M5TUT8</accession>
<keyword evidence="1" id="KW-1133">Transmembrane helix</keyword>
<reference evidence="2 3" key="1">
    <citation type="submission" date="2016-11" db="EMBL/GenBank/DDBJ databases">
        <authorList>
            <person name="Jaros S."/>
            <person name="Januszkiewicz K."/>
            <person name="Wedrychowicz H."/>
        </authorList>
    </citation>
    <scope>NUCLEOTIDE SEQUENCE [LARGE SCALE GENOMIC DNA]</scope>
    <source>
        <strain evidence="2 3">GAS242</strain>
    </source>
</reference>
<dbReference type="Proteomes" id="UP000190675">
    <property type="component" value="Chromosome I"/>
</dbReference>
<proteinExistence type="predicted"/>